<evidence type="ECO:0000313" key="2">
    <source>
        <dbReference type="EMBL" id="GGY82033.1"/>
    </source>
</evidence>
<feature type="signal peptide" evidence="1">
    <location>
        <begin position="1"/>
        <end position="28"/>
    </location>
</feature>
<dbReference type="EMBL" id="BMXV01000008">
    <property type="protein sequence ID" value="GGY82033.1"/>
    <property type="molecule type" value="Genomic_DNA"/>
</dbReference>
<organism evidence="2 3">
    <name type="scientific">Marinobacter zhanjiangensis</name>
    <dbReference type="NCBI Taxonomy" id="578215"/>
    <lineage>
        <taxon>Bacteria</taxon>
        <taxon>Pseudomonadati</taxon>
        <taxon>Pseudomonadota</taxon>
        <taxon>Gammaproteobacteria</taxon>
        <taxon>Pseudomonadales</taxon>
        <taxon>Marinobacteraceae</taxon>
        <taxon>Marinobacter</taxon>
    </lineage>
</organism>
<evidence type="ECO:0000256" key="1">
    <source>
        <dbReference type="SAM" id="SignalP"/>
    </source>
</evidence>
<gene>
    <name evidence="2" type="ORF">GCM10007071_31740</name>
</gene>
<name>A0ABQ3B785_9GAMM</name>
<evidence type="ECO:0000313" key="3">
    <source>
        <dbReference type="Proteomes" id="UP000601597"/>
    </source>
</evidence>
<proteinExistence type="predicted"/>
<protein>
    <recommendedName>
        <fullName evidence="4">LTXXQ motif family protein</fullName>
    </recommendedName>
</protein>
<dbReference type="Proteomes" id="UP000601597">
    <property type="component" value="Unassembled WGS sequence"/>
</dbReference>
<reference evidence="3" key="1">
    <citation type="journal article" date="2019" name="Int. J. Syst. Evol. Microbiol.">
        <title>The Global Catalogue of Microorganisms (GCM) 10K type strain sequencing project: providing services to taxonomists for standard genome sequencing and annotation.</title>
        <authorList>
            <consortium name="The Broad Institute Genomics Platform"/>
            <consortium name="The Broad Institute Genome Sequencing Center for Infectious Disease"/>
            <person name="Wu L."/>
            <person name="Ma J."/>
        </authorList>
    </citation>
    <scope>NUCLEOTIDE SEQUENCE [LARGE SCALE GENOMIC DNA]</scope>
    <source>
        <strain evidence="3">KCTC 22280</strain>
    </source>
</reference>
<sequence>MREKRIVQKRTATLIAGLCLLAALAAEADTLTGQSVSRFMASMAALQASEAFSGHFKSAREAVWNDREFPGSLMPSELSAMVEGGAGYQAFKTIIEAHGFEEPQAWARAGDRILLALMSLDMNDRLPEMQARLVRMREQMSANPRFSDDQKQRMQQMIDRTAQLFNRVAQVPETDREAVRPHRAALKQALDYQSVK</sequence>
<feature type="chain" id="PRO_5047324576" description="LTXXQ motif family protein" evidence="1">
    <location>
        <begin position="29"/>
        <end position="196"/>
    </location>
</feature>
<keyword evidence="3" id="KW-1185">Reference proteome</keyword>
<accession>A0ABQ3B785</accession>
<comment type="caution">
    <text evidence="2">The sequence shown here is derived from an EMBL/GenBank/DDBJ whole genome shotgun (WGS) entry which is preliminary data.</text>
</comment>
<evidence type="ECO:0008006" key="4">
    <source>
        <dbReference type="Google" id="ProtNLM"/>
    </source>
</evidence>
<keyword evidence="1" id="KW-0732">Signal</keyword>